<evidence type="ECO:0000313" key="3">
    <source>
        <dbReference type="EMBL" id="KDQ19812.1"/>
    </source>
</evidence>
<dbReference type="PANTHER" id="PTHR13489:SF0">
    <property type="entry name" value="MINI-CHROMOSOME MAINTENANCE COMPLEX-BINDING PROTEIN"/>
    <property type="match status" value="1"/>
</dbReference>
<accession>A0A067N6U8</accession>
<name>A0A067N6U8_BOTB1</name>
<evidence type="ECO:0000256" key="1">
    <source>
        <dbReference type="ARBA" id="ARBA00004123"/>
    </source>
</evidence>
<keyword evidence="4" id="KW-1185">Reference proteome</keyword>
<organism evidence="3 4">
    <name type="scientific">Botryobasidium botryosum (strain FD-172 SS1)</name>
    <dbReference type="NCBI Taxonomy" id="930990"/>
    <lineage>
        <taxon>Eukaryota</taxon>
        <taxon>Fungi</taxon>
        <taxon>Dikarya</taxon>
        <taxon>Basidiomycota</taxon>
        <taxon>Agaricomycotina</taxon>
        <taxon>Agaricomycetes</taxon>
        <taxon>Cantharellales</taxon>
        <taxon>Botryobasidiaceae</taxon>
        <taxon>Botryobasidium</taxon>
    </lineage>
</organism>
<gene>
    <name evidence="3" type="ORF">BOTBODRAFT_27237</name>
</gene>
<dbReference type="Pfam" id="PF09739">
    <property type="entry name" value="MCM_bind"/>
    <property type="match status" value="2"/>
</dbReference>
<sequence>MVSAMLCDALTSPTKSLVALYSSLTANGQAIDFPTLAPKHFKNIFSSQKHFSQIPPLDVRHPPSAYSPRSLVRFRAMVQDTSLSQEIYLSSFGDGKPGGWGLEDEALVDDEDVGDIDHAKLRERTVIWAVSIPGEAEWVSEFIEDSEEPGGTQALAAPLEAASRAHKFPDPSCPHIGAFIKLYDASESTPKSTEIYTFVGVLTSESRPELAPSENAPVYPTLHVLFSIPRPPTITPFPYPFSAGSPEASPIGDVPLQADVDHGVLELRNELISWIADEALGGDKEAAEWVVLTCVGKVRSRAPQLNPLSLTISNFPSSPTPPDAKSSSVPTVAAILSHILPITAHLPLSLSLLNTSSFVPEYHEEDLHSGRLQLPAGTTVLVEETGMTEGKVVEKGLRNITALQQCIASQSISYVFPYSTFSFSTDLTFIVLSEGKKSAFVDTDVNIRLRDLSAEPAEFYKPADRINVPPPAKLEAFRRLVGGAKNGQVTISESVSKFIQDDFVKERRDMKGTTSEDLALRMSAARVMALSMHEKEVTQCIWERVKVLDQHRKAAAAAF</sequence>
<dbReference type="GO" id="GO:0005634">
    <property type="term" value="C:nucleus"/>
    <property type="evidence" value="ECO:0007669"/>
    <property type="project" value="UniProtKB-SubCell"/>
</dbReference>
<dbReference type="InterPro" id="IPR019140">
    <property type="entry name" value="MCM_complex-bd"/>
</dbReference>
<proteinExistence type="predicted"/>
<comment type="subcellular location">
    <subcellularLocation>
        <location evidence="1">Nucleus</location>
    </subcellularLocation>
</comment>
<evidence type="ECO:0000313" key="4">
    <source>
        <dbReference type="Proteomes" id="UP000027195"/>
    </source>
</evidence>
<reference evidence="4" key="1">
    <citation type="journal article" date="2014" name="Proc. Natl. Acad. Sci. U.S.A.">
        <title>Extensive sampling of basidiomycete genomes demonstrates inadequacy of the white-rot/brown-rot paradigm for wood decay fungi.</title>
        <authorList>
            <person name="Riley R."/>
            <person name="Salamov A.A."/>
            <person name="Brown D.W."/>
            <person name="Nagy L.G."/>
            <person name="Floudas D."/>
            <person name="Held B.W."/>
            <person name="Levasseur A."/>
            <person name="Lombard V."/>
            <person name="Morin E."/>
            <person name="Otillar R."/>
            <person name="Lindquist E.A."/>
            <person name="Sun H."/>
            <person name="LaButti K.M."/>
            <person name="Schmutz J."/>
            <person name="Jabbour D."/>
            <person name="Luo H."/>
            <person name="Baker S.E."/>
            <person name="Pisabarro A.G."/>
            <person name="Walton J.D."/>
            <person name="Blanchette R.A."/>
            <person name="Henrissat B."/>
            <person name="Martin F."/>
            <person name="Cullen D."/>
            <person name="Hibbett D.S."/>
            <person name="Grigoriev I.V."/>
        </authorList>
    </citation>
    <scope>NUCLEOTIDE SEQUENCE [LARGE SCALE GENOMIC DNA]</scope>
    <source>
        <strain evidence="4">FD-172 SS1</strain>
    </source>
</reference>
<dbReference type="Proteomes" id="UP000027195">
    <property type="component" value="Unassembled WGS sequence"/>
</dbReference>
<dbReference type="EMBL" id="KL198018">
    <property type="protein sequence ID" value="KDQ19812.1"/>
    <property type="molecule type" value="Genomic_DNA"/>
</dbReference>
<dbReference type="HOGENOM" id="CLU_029811_2_0_1"/>
<evidence type="ECO:0008006" key="5">
    <source>
        <dbReference type="Google" id="ProtNLM"/>
    </source>
</evidence>
<keyword evidence="2" id="KW-0539">Nucleus</keyword>
<dbReference type="AlphaFoldDB" id="A0A067N6U8"/>
<dbReference type="GO" id="GO:0003682">
    <property type="term" value="F:chromatin binding"/>
    <property type="evidence" value="ECO:0007669"/>
    <property type="project" value="TreeGrafter"/>
</dbReference>
<dbReference type="FunCoup" id="A0A067N6U8">
    <property type="interactions" value="16"/>
</dbReference>
<dbReference type="PANTHER" id="PTHR13489">
    <property type="entry name" value="MINI-CHROMOSOME MAINTENANCE COMPLEX-BINDING PROTEIN"/>
    <property type="match status" value="1"/>
</dbReference>
<evidence type="ECO:0000256" key="2">
    <source>
        <dbReference type="ARBA" id="ARBA00023242"/>
    </source>
</evidence>
<protein>
    <recommendedName>
        <fullName evidence="5">Mini-chromosome maintenance complex-binding protein</fullName>
    </recommendedName>
</protein>
<dbReference type="STRING" id="930990.A0A067N6U8"/>
<dbReference type="GO" id="GO:0006261">
    <property type="term" value="P:DNA-templated DNA replication"/>
    <property type="evidence" value="ECO:0007669"/>
    <property type="project" value="TreeGrafter"/>
</dbReference>
<dbReference type="OrthoDB" id="329666at2759"/>
<dbReference type="InParanoid" id="A0A067N6U8"/>